<evidence type="ECO:0000256" key="3">
    <source>
        <dbReference type="SAM" id="SignalP"/>
    </source>
</evidence>
<proteinExistence type="predicted"/>
<name>A0A1W4WPA5_AGRPL</name>
<organism evidence="4 5">
    <name type="scientific">Agrilus planipennis</name>
    <name type="common">Emerald ash borer</name>
    <name type="synonym">Agrilus marcopoli</name>
    <dbReference type="NCBI Taxonomy" id="224129"/>
    <lineage>
        <taxon>Eukaryota</taxon>
        <taxon>Metazoa</taxon>
        <taxon>Ecdysozoa</taxon>
        <taxon>Arthropoda</taxon>
        <taxon>Hexapoda</taxon>
        <taxon>Insecta</taxon>
        <taxon>Pterygota</taxon>
        <taxon>Neoptera</taxon>
        <taxon>Endopterygota</taxon>
        <taxon>Coleoptera</taxon>
        <taxon>Polyphaga</taxon>
        <taxon>Elateriformia</taxon>
        <taxon>Buprestoidea</taxon>
        <taxon>Buprestidae</taxon>
        <taxon>Agrilinae</taxon>
        <taxon>Agrilus</taxon>
    </lineage>
</organism>
<dbReference type="GO" id="GO:0005615">
    <property type="term" value="C:extracellular space"/>
    <property type="evidence" value="ECO:0007669"/>
    <property type="project" value="TreeGrafter"/>
</dbReference>
<dbReference type="GO" id="GO:0042302">
    <property type="term" value="F:structural constituent of cuticle"/>
    <property type="evidence" value="ECO:0007669"/>
    <property type="project" value="UniProtKB-UniRule"/>
</dbReference>
<dbReference type="PANTHER" id="PTHR12236">
    <property type="entry name" value="STRUCTURAL CONTITUENT OF CUTICLE"/>
    <property type="match status" value="1"/>
</dbReference>
<dbReference type="InParanoid" id="A0A1W4WPA5"/>
<dbReference type="OrthoDB" id="6510765at2759"/>
<dbReference type="GO" id="GO:0031012">
    <property type="term" value="C:extracellular matrix"/>
    <property type="evidence" value="ECO:0007669"/>
    <property type="project" value="TreeGrafter"/>
</dbReference>
<keyword evidence="1 2" id="KW-0193">Cuticle</keyword>
<dbReference type="Pfam" id="PF00379">
    <property type="entry name" value="Chitin_bind_4"/>
    <property type="match status" value="1"/>
</dbReference>
<evidence type="ECO:0000256" key="2">
    <source>
        <dbReference type="PROSITE-ProRule" id="PRU00497"/>
    </source>
</evidence>
<protein>
    <submittedName>
        <fullName evidence="5">Cuticle protein 19-like</fullName>
    </submittedName>
</protein>
<reference evidence="5" key="1">
    <citation type="submission" date="2025-08" db="UniProtKB">
        <authorList>
            <consortium name="RefSeq"/>
        </authorList>
    </citation>
    <scope>IDENTIFICATION</scope>
    <source>
        <tissue evidence="5">Entire body</tissue>
    </source>
</reference>
<dbReference type="InterPro" id="IPR051217">
    <property type="entry name" value="Insect_Cuticle_Struc_Prot"/>
</dbReference>
<dbReference type="PROSITE" id="PS51155">
    <property type="entry name" value="CHIT_BIND_RR_2"/>
    <property type="match status" value="1"/>
</dbReference>
<keyword evidence="4" id="KW-1185">Reference proteome</keyword>
<dbReference type="STRING" id="224129.A0A1W4WPA5"/>
<dbReference type="AlphaFoldDB" id="A0A1W4WPA5"/>
<dbReference type="KEGG" id="apln:108735015"/>
<dbReference type="Proteomes" id="UP000192223">
    <property type="component" value="Unplaced"/>
</dbReference>
<dbReference type="RefSeq" id="XP_018322302.1">
    <property type="nucleotide sequence ID" value="XM_018466800.1"/>
</dbReference>
<evidence type="ECO:0000313" key="5">
    <source>
        <dbReference type="RefSeq" id="XP_018322302.1"/>
    </source>
</evidence>
<dbReference type="InterPro" id="IPR000618">
    <property type="entry name" value="Insect_cuticle"/>
</dbReference>
<accession>A0A1W4WPA5</accession>
<evidence type="ECO:0000313" key="4">
    <source>
        <dbReference type="Proteomes" id="UP000192223"/>
    </source>
</evidence>
<dbReference type="FunCoup" id="A0A1W4WPA5">
    <property type="interactions" value="2"/>
</dbReference>
<feature type="chain" id="PRO_5010698041" evidence="3">
    <location>
        <begin position="29"/>
        <end position="140"/>
    </location>
</feature>
<dbReference type="PANTHER" id="PTHR12236:SF95">
    <property type="entry name" value="CUTICULAR PROTEIN 76BD, ISOFORM C-RELATED"/>
    <property type="match status" value="1"/>
</dbReference>
<dbReference type="GeneID" id="108735015"/>
<feature type="signal peptide" evidence="3">
    <location>
        <begin position="1"/>
        <end position="28"/>
    </location>
</feature>
<sequence>MRFPPALLINLVTTLITTLIIHSRAVLAAYNEAKYSFKYAVEAPTYNVVNHHWEERHGNHVRGGYGLLDPDGRVRVVEYQVDGQKGFQAVVRYRPPPAPLIRGHLRFPWEYQKPVWFAKPVSLITSDLFKSSLPYPYFRN</sequence>
<gene>
    <name evidence="5" type="primary">LOC108735015</name>
</gene>
<evidence type="ECO:0000256" key="1">
    <source>
        <dbReference type="ARBA" id="ARBA00022460"/>
    </source>
</evidence>
<keyword evidence="3" id="KW-0732">Signal</keyword>